<keyword evidence="2" id="KW-0695">RNA-directed DNA polymerase</keyword>
<accession>A0A5B6VM35</accession>
<keyword evidence="3" id="KW-1185">Reference proteome</keyword>
<sequence length="104" mass="11963">MELKIIEAFNQMDPLIYKIISKALANRLKTTLPLCISQNQSAFVLGHMIHENILIAHELMHYLQSLKNGPNKGFVIKLDMSKAYDRVEWNFLEDVMKSLGFVEA</sequence>
<comment type="caution">
    <text evidence="2">The sequence shown here is derived from an EMBL/GenBank/DDBJ whole genome shotgun (WGS) entry which is preliminary data.</text>
</comment>
<keyword evidence="2" id="KW-0548">Nucleotidyltransferase</keyword>
<keyword evidence="2" id="KW-0808">Transferase</keyword>
<proteinExistence type="predicted"/>
<gene>
    <name evidence="2" type="ORF">EPI10_015867</name>
</gene>
<reference evidence="3" key="1">
    <citation type="journal article" date="2019" name="Plant Biotechnol. J.">
        <title>Genome sequencing of the Australian wild diploid species Gossypium australe highlights disease resistance and delayed gland morphogenesis.</title>
        <authorList>
            <person name="Cai Y."/>
            <person name="Cai X."/>
            <person name="Wang Q."/>
            <person name="Wang P."/>
            <person name="Zhang Y."/>
            <person name="Cai C."/>
            <person name="Xu Y."/>
            <person name="Wang K."/>
            <person name="Zhou Z."/>
            <person name="Wang C."/>
            <person name="Geng S."/>
            <person name="Li B."/>
            <person name="Dong Q."/>
            <person name="Hou Y."/>
            <person name="Wang H."/>
            <person name="Ai P."/>
            <person name="Liu Z."/>
            <person name="Yi F."/>
            <person name="Sun M."/>
            <person name="An G."/>
            <person name="Cheng J."/>
            <person name="Zhang Y."/>
            <person name="Shi Q."/>
            <person name="Xie Y."/>
            <person name="Shi X."/>
            <person name="Chang Y."/>
            <person name="Huang F."/>
            <person name="Chen Y."/>
            <person name="Hong S."/>
            <person name="Mi L."/>
            <person name="Sun Q."/>
            <person name="Zhang L."/>
            <person name="Zhou B."/>
            <person name="Peng R."/>
            <person name="Zhang X."/>
            <person name="Liu F."/>
        </authorList>
    </citation>
    <scope>NUCLEOTIDE SEQUENCE [LARGE SCALE GENOMIC DNA]</scope>
    <source>
        <strain evidence="3">cv. PA1801</strain>
    </source>
</reference>
<dbReference type="Proteomes" id="UP000325315">
    <property type="component" value="Unassembled WGS sequence"/>
</dbReference>
<dbReference type="EMBL" id="SMMG02000006">
    <property type="protein sequence ID" value="KAA3470135.1"/>
    <property type="molecule type" value="Genomic_DNA"/>
</dbReference>
<dbReference type="OrthoDB" id="1937198at2759"/>
<evidence type="ECO:0000259" key="1">
    <source>
        <dbReference type="Pfam" id="PF00078"/>
    </source>
</evidence>
<dbReference type="PANTHER" id="PTHR46890:SF48">
    <property type="entry name" value="RNA-DIRECTED DNA POLYMERASE"/>
    <property type="match status" value="1"/>
</dbReference>
<dbReference type="GO" id="GO:0003964">
    <property type="term" value="F:RNA-directed DNA polymerase activity"/>
    <property type="evidence" value="ECO:0007669"/>
    <property type="project" value="UniProtKB-KW"/>
</dbReference>
<dbReference type="Pfam" id="PF00078">
    <property type="entry name" value="RVT_1"/>
    <property type="match status" value="1"/>
</dbReference>
<organism evidence="2 3">
    <name type="scientific">Gossypium australe</name>
    <dbReference type="NCBI Taxonomy" id="47621"/>
    <lineage>
        <taxon>Eukaryota</taxon>
        <taxon>Viridiplantae</taxon>
        <taxon>Streptophyta</taxon>
        <taxon>Embryophyta</taxon>
        <taxon>Tracheophyta</taxon>
        <taxon>Spermatophyta</taxon>
        <taxon>Magnoliopsida</taxon>
        <taxon>eudicotyledons</taxon>
        <taxon>Gunneridae</taxon>
        <taxon>Pentapetalae</taxon>
        <taxon>rosids</taxon>
        <taxon>malvids</taxon>
        <taxon>Malvales</taxon>
        <taxon>Malvaceae</taxon>
        <taxon>Malvoideae</taxon>
        <taxon>Gossypium</taxon>
    </lineage>
</organism>
<name>A0A5B6VM35_9ROSI</name>
<dbReference type="InterPro" id="IPR000477">
    <property type="entry name" value="RT_dom"/>
</dbReference>
<feature type="domain" description="Reverse transcriptase" evidence="1">
    <location>
        <begin position="16"/>
        <end position="101"/>
    </location>
</feature>
<evidence type="ECO:0000313" key="3">
    <source>
        <dbReference type="Proteomes" id="UP000325315"/>
    </source>
</evidence>
<evidence type="ECO:0000313" key="2">
    <source>
        <dbReference type="EMBL" id="KAA3470135.1"/>
    </source>
</evidence>
<dbReference type="PANTHER" id="PTHR46890">
    <property type="entry name" value="NON-LTR RETROLELEMENT REVERSE TRANSCRIPTASE-LIKE PROTEIN-RELATED"/>
    <property type="match status" value="1"/>
</dbReference>
<protein>
    <submittedName>
        <fullName evidence="2">Reverse transcriptase</fullName>
    </submittedName>
</protein>
<dbReference type="InterPro" id="IPR052343">
    <property type="entry name" value="Retrotransposon-Effector_Assoc"/>
</dbReference>
<dbReference type="AlphaFoldDB" id="A0A5B6VM35"/>